<dbReference type="PROSITE" id="PS50088">
    <property type="entry name" value="ANK_REPEAT"/>
    <property type="match status" value="4"/>
</dbReference>
<comment type="caution">
    <text evidence="8">The sequence shown here is derived from an EMBL/GenBank/DDBJ whole genome shotgun (WGS) entry which is preliminary data.</text>
</comment>
<evidence type="ECO:0000259" key="7">
    <source>
        <dbReference type="Pfam" id="PF24883"/>
    </source>
</evidence>
<dbReference type="InterPro" id="IPR027417">
    <property type="entry name" value="P-loop_NTPase"/>
</dbReference>
<keyword evidence="9" id="KW-1185">Reference proteome</keyword>
<feature type="compositionally biased region" description="Pro residues" evidence="4">
    <location>
        <begin position="1588"/>
        <end position="1597"/>
    </location>
</feature>
<name>A0A6V8HBD3_TALPI</name>
<reference evidence="9" key="1">
    <citation type="journal article" date="2015" name="Genome Announc.">
        <title>Draft genome sequence of Talaromyces cellulolyticus strain Y-94, a source of lignocellulosic biomass-degrading enzymes.</title>
        <authorList>
            <person name="Fujii T."/>
            <person name="Koike H."/>
            <person name="Sawayama S."/>
            <person name="Yano S."/>
            <person name="Inoue H."/>
        </authorList>
    </citation>
    <scope>NUCLEOTIDE SEQUENCE [LARGE SCALE GENOMIC DNA]</scope>
    <source>
        <strain evidence="9">Y-94</strain>
    </source>
</reference>
<keyword evidence="2" id="KW-0040">ANK repeat</keyword>
<feature type="region of interest" description="Disordered" evidence="4">
    <location>
        <begin position="1651"/>
        <end position="1689"/>
    </location>
</feature>
<feature type="region of interest" description="Disordered" evidence="4">
    <location>
        <begin position="1705"/>
        <end position="1728"/>
    </location>
</feature>
<keyword evidence="5" id="KW-1133">Transmembrane helix</keyword>
<dbReference type="Proteomes" id="UP000053095">
    <property type="component" value="Unassembled WGS sequence"/>
</dbReference>
<dbReference type="Gene3D" id="1.25.40.20">
    <property type="entry name" value="Ankyrin repeat-containing domain"/>
    <property type="match status" value="4"/>
</dbReference>
<organism evidence="8 9">
    <name type="scientific">Talaromyces pinophilus</name>
    <name type="common">Penicillium pinophilum</name>
    <dbReference type="NCBI Taxonomy" id="128442"/>
    <lineage>
        <taxon>Eukaryota</taxon>
        <taxon>Fungi</taxon>
        <taxon>Dikarya</taxon>
        <taxon>Ascomycota</taxon>
        <taxon>Pezizomycotina</taxon>
        <taxon>Eurotiomycetes</taxon>
        <taxon>Eurotiomycetidae</taxon>
        <taxon>Eurotiales</taxon>
        <taxon>Trichocomaceae</taxon>
        <taxon>Talaromyces</taxon>
        <taxon>Talaromyces sect. Talaromyces</taxon>
    </lineage>
</organism>
<keyword evidence="3" id="KW-0175">Coiled coil</keyword>
<dbReference type="Pfam" id="PF22939">
    <property type="entry name" value="WHD_GPIID"/>
    <property type="match status" value="1"/>
</dbReference>
<protein>
    <submittedName>
        <fullName evidence="8">Uncharacterized protein</fullName>
    </submittedName>
</protein>
<dbReference type="InterPro" id="IPR002110">
    <property type="entry name" value="Ankyrin_rpt"/>
</dbReference>
<evidence type="ECO:0000256" key="4">
    <source>
        <dbReference type="SAM" id="MobiDB-lite"/>
    </source>
</evidence>
<dbReference type="Pfam" id="PF13857">
    <property type="entry name" value="Ank_5"/>
    <property type="match status" value="1"/>
</dbReference>
<dbReference type="InterPro" id="IPR035994">
    <property type="entry name" value="Nucleoside_phosphorylase_sf"/>
</dbReference>
<gene>
    <name evidence="8" type="ORF">TCE0_033f09754</name>
</gene>
<feature type="repeat" description="ANK" evidence="2">
    <location>
        <begin position="1019"/>
        <end position="1040"/>
    </location>
</feature>
<evidence type="ECO:0000256" key="1">
    <source>
        <dbReference type="ARBA" id="ARBA00022737"/>
    </source>
</evidence>
<dbReference type="GO" id="GO:0009116">
    <property type="term" value="P:nucleoside metabolic process"/>
    <property type="evidence" value="ECO:0007669"/>
    <property type="project" value="InterPro"/>
</dbReference>
<evidence type="ECO:0000313" key="8">
    <source>
        <dbReference type="EMBL" id="GAM38758.1"/>
    </source>
</evidence>
<feature type="region of interest" description="Disordered" evidence="4">
    <location>
        <begin position="1761"/>
        <end position="1837"/>
    </location>
</feature>
<feature type="coiled-coil region" evidence="3">
    <location>
        <begin position="361"/>
        <end position="403"/>
    </location>
</feature>
<dbReference type="SUPFAM" id="SSF52540">
    <property type="entry name" value="P-loop containing nucleoside triphosphate hydrolases"/>
    <property type="match status" value="1"/>
</dbReference>
<feature type="compositionally biased region" description="Polar residues" evidence="4">
    <location>
        <begin position="1622"/>
        <end position="1631"/>
    </location>
</feature>
<dbReference type="SUPFAM" id="SSF48403">
    <property type="entry name" value="Ankyrin repeat"/>
    <property type="match status" value="1"/>
</dbReference>
<accession>A0A6V8HBD3</accession>
<dbReference type="PANTHER" id="PTHR46082:SF11">
    <property type="entry name" value="AAA+ ATPASE DOMAIN-CONTAINING PROTEIN-RELATED"/>
    <property type="match status" value="1"/>
</dbReference>
<feature type="repeat" description="ANK" evidence="2">
    <location>
        <begin position="985"/>
        <end position="1018"/>
    </location>
</feature>
<feature type="compositionally biased region" description="Basic and acidic residues" evidence="4">
    <location>
        <begin position="1786"/>
        <end position="1799"/>
    </location>
</feature>
<dbReference type="EMBL" id="DF933829">
    <property type="protein sequence ID" value="GAM38758.1"/>
    <property type="molecule type" value="Genomic_DNA"/>
</dbReference>
<dbReference type="Pfam" id="PF12796">
    <property type="entry name" value="Ank_2"/>
    <property type="match status" value="2"/>
</dbReference>
<feature type="compositionally biased region" description="Basic residues" evidence="4">
    <location>
        <begin position="1719"/>
        <end position="1728"/>
    </location>
</feature>
<feature type="compositionally biased region" description="Basic and acidic residues" evidence="4">
    <location>
        <begin position="1531"/>
        <end position="1557"/>
    </location>
</feature>
<feature type="region of interest" description="Disordered" evidence="4">
    <location>
        <begin position="1482"/>
        <end position="1632"/>
    </location>
</feature>
<dbReference type="PRINTS" id="PR01415">
    <property type="entry name" value="ANKYRIN"/>
</dbReference>
<evidence type="ECO:0000259" key="6">
    <source>
        <dbReference type="Pfam" id="PF22939"/>
    </source>
</evidence>
<evidence type="ECO:0000256" key="5">
    <source>
        <dbReference type="SAM" id="Phobius"/>
    </source>
</evidence>
<dbReference type="InterPro" id="IPR054471">
    <property type="entry name" value="GPIID_WHD"/>
</dbReference>
<sequence>MATKTLTHGDYTVGWVCALPKEQTAALAMLDEKHADLSKQQNDPNVYTLGRAGRHNVVIACLPMGMIGNNKAANVAAHMVSTFPSIKFGLMVGIGGGVPPNVRLGDVVVSKPVSEYSGVVQWDFGKAEQGGSFRRTGALNNPPSALLAALTKLESKHDMEGSDISQYLEDLKMKWPKLIPKYIKSDSLEDVLFVADHSHRRQTRWQVIFSIILGAILGLLRHVLGPIFAPGWSHPDGVTPDINEEGEDDCRFCNKSKVIKRKPRDMRVHYGLIASGNQVIKDAIRRDEINKMLGGNVLCFEMEAAGLMNDFPCLVIRGICDYADSHKNKNWQEHAAAVAAAFAKEFLSVVPAQEVDMMPTIKSLHEGIEKISKDVDDMKQRQISQEENNEEQQRSQLHQLILNWLTPTDYSSQQSDFIGRRQEGTGEWLLASNKFQTWVDQPKRIIFCPGIPGAGKTIATSIVIDHLHRIFRNDVGVGVAYVYCNFRQHQTQHPKDLLLSLLKQFIRGVPSVPICVERLYEDHTRKETRPTFEEITDVFFSVVAGFSRTFIIVDALDECNISDGARSKFMSTIFDIHARTHANIFATSRFIPDIKKEFEKRGSDWLEIRATDEDVRRYLDGHKSQLRSFVLEDPELEEKIKATIVKAADGMFLLAKLHLDSLEDKINLTQVEHALEKLPSGSDAYDQAYEEAMERVQGQKRGFRDLAIQALLWITCTKRPLAKLELQHALATTENASSIDRGNITEVELIVSVCAGLITVDEESGIIRLIHYTTQDFFERTQKPYFMNAQEQIARTCITYLSFDEFGSGFCKTNDGFEARTYLNPLYNYAAHYWGDHTKGTLLEEGSLILSFLESQAKVAAASQAMFPSKWPEDRDNSQAFPKGLTGLHLAAHLGLSNTTIILLKRGSCLNAQNGDGWTPLWMAARAGQDAVVELFLAEYNIDCDTGDERYKKSPLSIAAEHGHASVVELFLVNSVANPNSMDDQGRTPLAWAALNGHRDVMKLLLARQGIQADSKDTYGETPLWLAANHGHKEVVELLLGINGVDPDAPSNSHQTPLSAAARYGYKDVVSLLITCGDVNVNVKDKNGQTALFSASVNGHESVVKLLLTYDNIDKDATNTDGRTPLSVAAGRGHFTIVESLLKAGADPTLKDRYGWSPLLWASANDHRNVMHLLQATDDARGNGKQQKGHKQWLPTADTGRNDSLFKDYYIAWICAFPIELAAARGMLDVIHVDLTKHPKDDYVYLLGLRAALLVGIGGCAPTKEHDIRLGDVVVGAGSSGLVLYDEIDSGPPVTPIRPPSTLLTAITILKSHHVLRGSLIPAFISEMGAKHSSMSANFTSCPKQPDQLFEAGYKHIGVIGNCEKCDVTRLISRPPRTEGQPVIHYGKTIANPFLICLGRTKEAVSINLDVFHFSKTDTYGWSEDFPMLAIQGIWNYDDSHTNGYWRKYAAATAAAYAKELLRKVPLEDILDMQAATIAPTNRNGDANGIMPPNHKTPDNDDEEEDYMSMIIQEPATQQRETLTQRKLRKQRESEAKARIPSKAERAAAEAARRENALNESVLHPSNKGFQMMAKLGFKPGDRLGRRSPPPAPPAPPATLSFAKSEKIGEEETDDTEPNAVNEGNENTAWVQSRAEPLRLIIKEDRGGIGLDSEKKRKFRQETDHVSKKPKADEGEYRDRMRAEREERRCEGLVVGAQKVLEKLETDDMAEKEEEKGGGKKVKGRKEKPLKEVNVLYRGVVRERLEREREKLARMVFEDSLSTMSETRSHFPKPRLPKFNSENGEDEPHAIQQDPKEGEGIAFVEQSLDSDEEAEEDEALNEFNALPSSEKLSRLWS</sequence>
<proteinExistence type="predicted"/>
<dbReference type="InterPro" id="IPR056884">
    <property type="entry name" value="NPHP3-like_N"/>
</dbReference>
<evidence type="ECO:0000256" key="2">
    <source>
        <dbReference type="PROSITE-ProRule" id="PRU00023"/>
    </source>
</evidence>
<dbReference type="SMART" id="SM00248">
    <property type="entry name" value="ANK"/>
    <property type="match status" value="9"/>
</dbReference>
<keyword evidence="1" id="KW-0677">Repeat</keyword>
<keyword evidence="5" id="KW-0812">Transmembrane</keyword>
<dbReference type="GO" id="GO:0003824">
    <property type="term" value="F:catalytic activity"/>
    <property type="evidence" value="ECO:0007669"/>
    <property type="project" value="InterPro"/>
</dbReference>
<keyword evidence="5" id="KW-0472">Membrane</keyword>
<feature type="transmembrane region" description="Helical" evidence="5">
    <location>
        <begin position="207"/>
        <end position="224"/>
    </location>
</feature>
<dbReference type="InterPro" id="IPR036770">
    <property type="entry name" value="Ankyrin_rpt-contain_sf"/>
</dbReference>
<evidence type="ECO:0000256" key="3">
    <source>
        <dbReference type="SAM" id="Coils"/>
    </source>
</evidence>
<dbReference type="Pfam" id="PF24883">
    <property type="entry name" value="NPHP3_N"/>
    <property type="match status" value="1"/>
</dbReference>
<dbReference type="PANTHER" id="PTHR46082">
    <property type="entry name" value="ATP/GTP-BINDING PROTEIN-RELATED"/>
    <property type="match status" value="1"/>
</dbReference>
<feature type="domain" description="Nephrocystin 3-like N-terminal" evidence="7">
    <location>
        <begin position="424"/>
        <end position="589"/>
    </location>
</feature>
<evidence type="ECO:0000313" key="9">
    <source>
        <dbReference type="Proteomes" id="UP000053095"/>
    </source>
</evidence>
<dbReference type="PROSITE" id="PS50297">
    <property type="entry name" value="ANK_REP_REGION"/>
    <property type="match status" value="4"/>
</dbReference>
<dbReference type="Gene3D" id="3.40.50.1580">
    <property type="entry name" value="Nucleoside phosphorylase domain"/>
    <property type="match status" value="2"/>
</dbReference>
<dbReference type="Pfam" id="PF00023">
    <property type="entry name" value="Ank"/>
    <property type="match status" value="1"/>
</dbReference>
<dbReference type="InterPro" id="IPR053137">
    <property type="entry name" value="NLR-like"/>
</dbReference>
<dbReference type="SUPFAM" id="SSF53167">
    <property type="entry name" value="Purine and uridine phosphorylases"/>
    <property type="match status" value="2"/>
</dbReference>
<dbReference type="Gene3D" id="3.40.50.300">
    <property type="entry name" value="P-loop containing nucleotide triphosphate hydrolases"/>
    <property type="match status" value="1"/>
</dbReference>
<feature type="repeat" description="ANK" evidence="2">
    <location>
        <begin position="883"/>
        <end position="915"/>
    </location>
</feature>
<feature type="repeat" description="ANK" evidence="2">
    <location>
        <begin position="1121"/>
        <end position="1153"/>
    </location>
</feature>
<feature type="domain" description="GPI inositol-deacylase winged helix" evidence="6">
    <location>
        <begin position="701"/>
        <end position="778"/>
    </location>
</feature>
<feature type="compositionally biased region" description="Acidic residues" evidence="4">
    <location>
        <begin position="1808"/>
        <end position="1820"/>
    </location>
</feature>